<dbReference type="KEGG" id="ypi:YpsIP31758_0010"/>
<evidence type="ECO:0000313" key="2">
    <source>
        <dbReference type="Proteomes" id="UP000002412"/>
    </source>
</evidence>
<gene>
    <name evidence="1" type="ordered locus">YpsIP31758_0010</name>
</gene>
<protein>
    <submittedName>
        <fullName evidence="1">Conserved domain protein</fullName>
    </submittedName>
</protein>
<sequence>MSPVWQGYRQAMARAGLPIIAGYEVVSDFEFGGGLVALKQRLNNPEAEPQVLPLTPELIERGSVSLR</sequence>
<dbReference type="AlphaFoldDB" id="A0A0U1QZY5"/>
<proteinExistence type="predicted"/>
<reference evidence="1 2" key="1">
    <citation type="journal article" date="2007" name="PLoS Genet.">
        <title>The complete genome sequence of Yersinia pseudotuberculosis IP31758, the causative agent of Far East scarlet-like fever.</title>
        <authorList>
            <person name="Eppinger M."/>
            <person name="Rosovitz M.J."/>
            <person name="Fricke W.F."/>
            <person name="Rasko D.A."/>
            <person name="Kokorina G."/>
            <person name="Fayolle C."/>
            <person name="Lindler L.E."/>
            <person name="Carniel E."/>
            <person name="Ravel J."/>
        </authorList>
    </citation>
    <scope>NUCLEOTIDE SEQUENCE [LARGE SCALE GENOMIC DNA]</scope>
    <source>
        <strain evidence="1 2">IP 31758</strain>
    </source>
</reference>
<dbReference type="Proteomes" id="UP000002412">
    <property type="component" value="Chromosome"/>
</dbReference>
<dbReference type="EMBL" id="CP000720">
    <property type="protein sequence ID" value="ABS48385.1"/>
    <property type="molecule type" value="Genomic_DNA"/>
</dbReference>
<dbReference type="HOGENOM" id="CLU_3013415_0_0_6"/>
<organism evidence="1 2">
    <name type="scientific">Yersinia pseudotuberculosis serotype O:1b (strain IP 31758)</name>
    <dbReference type="NCBI Taxonomy" id="349747"/>
    <lineage>
        <taxon>Bacteria</taxon>
        <taxon>Pseudomonadati</taxon>
        <taxon>Pseudomonadota</taxon>
        <taxon>Gammaproteobacteria</taxon>
        <taxon>Enterobacterales</taxon>
        <taxon>Yersiniaceae</taxon>
        <taxon>Yersinia</taxon>
    </lineage>
</organism>
<evidence type="ECO:0000313" key="1">
    <source>
        <dbReference type="EMBL" id="ABS48385.1"/>
    </source>
</evidence>
<name>A0A0U1QZY5_YERP3</name>
<accession>A0A0U1QZY5</accession>